<comment type="caution">
    <text evidence="2">The sequence shown here is derived from an EMBL/GenBank/DDBJ whole genome shotgun (WGS) entry which is preliminary data.</text>
</comment>
<dbReference type="EMBL" id="VYZN01000054">
    <property type="protein sequence ID" value="KAE9526608.1"/>
    <property type="molecule type" value="Genomic_DNA"/>
</dbReference>
<feature type="compositionally biased region" description="Polar residues" evidence="1">
    <location>
        <begin position="1"/>
        <end position="17"/>
    </location>
</feature>
<proteinExistence type="predicted"/>
<gene>
    <name evidence="2" type="ORF">AGLY_013256</name>
</gene>
<evidence type="ECO:0000256" key="1">
    <source>
        <dbReference type="SAM" id="MobiDB-lite"/>
    </source>
</evidence>
<dbReference type="Proteomes" id="UP000475862">
    <property type="component" value="Unassembled WGS sequence"/>
</dbReference>
<name>A0A6G0T5S5_APHGL</name>
<feature type="region of interest" description="Disordered" evidence="1">
    <location>
        <begin position="1"/>
        <end position="22"/>
    </location>
</feature>
<accession>A0A6G0T5S5</accession>
<evidence type="ECO:0000313" key="3">
    <source>
        <dbReference type="Proteomes" id="UP000475862"/>
    </source>
</evidence>
<sequence>MEDNSKQINNSIASGRSDSTEVTEKDFLLDVQIKKPELVSLKCRELEKMYSDIIENDSEVQPSESTVDIKIEEPKAEEAKQIFSDVSPDDYTRELVLSGLTDELLVAANRRSLNLPPVSLFSSDDELLSSFSDRSTTESSEVSKPKSYTSVLEKLLEFEEISMEIRNPSLKTGKHLPPIPLCLQEDVPIREIGAVMSLTEIESNENNIVNRNVPSISDNLKNVQGQESLCVLVDVLDIDTDVYDDSVPISEIGAVMSLTEIDSDENNVENINMPPISEDLKNAEGQESLCMPVDVLDIETIIHNDSVGSGVIEPEKSTARQPRLKRRFLSALGRGLLKVSRSLCCWRCK</sequence>
<dbReference type="OrthoDB" id="6634293at2759"/>
<organism evidence="2 3">
    <name type="scientific">Aphis glycines</name>
    <name type="common">Soybean aphid</name>
    <dbReference type="NCBI Taxonomy" id="307491"/>
    <lineage>
        <taxon>Eukaryota</taxon>
        <taxon>Metazoa</taxon>
        <taxon>Ecdysozoa</taxon>
        <taxon>Arthropoda</taxon>
        <taxon>Hexapoda</taxon>
        <taxon>Insecta</taxon>
        <taxon>Pterygota</taxon>
        <taxon>Neoptera</taxon>
        <taxon>Paraneoptera</taxon>
        <taxon>Hemiptera</taxon>
        <taxon>Sternorrhyncha</taxon>
        <taxon>Aphidomorpha</taxon>
        <taxon>Aphidoidea</taxon>
        <taxon>Aphididae</taxon>
        <taxon>Aphidini</taxon>
        <taxon>Aphis</taxon>
        <taxon>Aphis</taxon>
    </lineage>
</organism>
<protein>
    <submittedName>
        <fullName evidence="2">Uncharacterized protein</fullName>
    </submittedName>
</protein>
<reference evidence="2 3" key="1">
    <citation type="submission" date="2019-08" db="EMBL/GenBank/DDBJ databases">
        <title>The genome of the soybean aphid Biotype 1, its phylome, world population structure and adaptation to the North American continent.</title>
        <authorList>
            <person name="Giordano R."/>
            <person name="Donthu R.K."/>
            <person name="Hernandez A.G."/>
            <person name="Wright C.L."/>
            <person name="Zimin A.V."/>
        </authorList>
    </citation>
    <scope>NUCLEOTIDE SEQUENCE [LARGE SCALE GENOMIC DNA]</scope>
    <source>
        <tissue evidence="2">Whole aphids</tissue>
    </source>
</reference>
<evidence type="ECO:0000313" key="2">
    <source>
        <dbReference type="EMBL" id="KAE9526608.1"/>
    </source>
</evidence>
<dbReference type="AlphaFoldDB" id="A0A6G0T5S5"/>
<keyword evidence="3" id="KW-1185">Reference proteome</keyword>